<gene>
    <name evidence="1" type="ORF">SAMN04487995_0939</name>
</gene>
<keyword evidence="2" id="KW-1185">Reference proteome</keyword>
<dbReference type="AlphaFoldDB" id="A0A1H6QRM7"/>
<dbReference type="Proteomes" id="UP000199532">
    <property type="component" value="Unassembled WGS sequence"/>
</dbReference>
<accession>A0A1H6QRM7</accession>
<organism evidence="1 2">
    <name type="scientific">Dyadobacter koreensis</name>
    <dbReference type="NCBI Taxonomy" id="408657"/>
    <lineage>
        <taxon>Bacteria</taxon>
        <taxon>Pseudomonadati</taxon>
        <taxon>Bacteroidota</taxon>
        <taxon>Cytophagia</taxon>
        <taxon>Cytophagales</taxon>
        <taxon>Spirosomataceae</taxon>
        <taxon>Dyadobacter</taxon>
    </lineage>
</organism>
<sequence length="88" mass="10404">MQTLAGISLITCKPRNAGTKLAGLNSYNMNKASKRIVKFDKKVKKQIKRFEADMRNIRMTDGEWNRLHSIRDHRKQLREEIFELLYLP</sequence>
<evidence type="ECO:0000313" key="1">
    <source>
        <dbReference type="EMBL" id="SEI46351.1"/>
    </source>
</evidence>
<reference evidence="1 2" key="1">
    <citation type="submission" date="2016-10" db="EMBL/GenBank/DDBJ databases">
        <authorList>
            <person name="de Groot N.N."/>
        </authorList>
    </citation>
    <scope>NUCLEOTIDE SEQUENCE [LARGE SCALE GENOMIC DNA]</scope>
    <source>
        <strain evidence="1 2">DSM 19938</strain>
    </source>
</reference>
<protein>
    <submittedName>
        <fullName evidence="1">Uncharacterized protein</fullName>
    </submittedName>
</protein>
<dbReference type="EMBL" id="FNXY01000001">
    <property type="protein sequence ID" value="SEI46351.1"/>
    <property type="molecule type" value="Genomic_DNA"/>
</dbReference>
<name>A0A1H6QRM7_9BACT</name>
<evidence type="ECO:0000313" key="2">
    <source>
        <dbReference type="Proteomes" id="UP000199532"/>
    </source>
</evidence>
<proteinExistence type="predicted"/>